<organism evidence="1">
    <name type="scientific">Rhizophora mucronata</name>
    <name type="common">Asiatic mangrove</name>
    <dbReference type="NCBI Taxonomy" id="61149"/>
    <lineage>
        <taxon>Eukaryota</taxon>
        <taxon>Viridiplantae</taxon>
        <taxon>Streptophyta</taxon>
        <taxon>Embryophyta</taxon>
        <taxon>Tracheophyta</taxon>
        <taxon>Spermatophyta</taxon>
        <taxon>Magnoliopsida</taxon>
        <taxon>eudicotyledons</taxon>
        <taxon>Gunneridae</taxon>
        <taxon>Pentapetalae</taxon>
        <taxon>rosids</taxon>
        <taxon>fabids</taxon>
        <taxon>Malpighiales</taxon>
        <taxon>Rhizophoraceae</taxon>
        <taxon>Rhizophora</taxon>
    </lineage>
</organism>
<reference evidence="1" key="1">
    <citation type="submission" date="2018-02" db="EMBL/GenBank/DDBJ databases">
        <title>Rhizophora mucronata_Transcriptome.</title>
        <authorList>
            <person name="Meera S.P."/>
            <person name="Sreeshan A."/>
            <person name="Augustine A."/>
        </authorList>
    </citation>
    <scope>NUCLEOTIDE SEQUENCE</scope>
    <source>
        <tissue evidence="1">Leaf</tissue>
    </source>
</reference>
<name>A0A2P2QKU7_RHIMU</name>
<proteinExistence type="predicted"/>
<dbReference type="EMBL" id="GGEC01087043">
    <property type="protein sequence ID" value="MBX67527.1"/>
    <property type="molecule type" value="Transcribed_RNA"/>
</dbReference>
<sequence>MCSTSEPPYRVGFIHWSSTKFVY</sequence>
<evidence type="ECO:0000313" key="1">
    <source>
        <dbReference type="EMBL" id="MBX67527.1"/>
    </source>
</evidence>
<accession>A0A2P2QKU7</accession>
<protein>
    <submittedName>
        <fullName evidence="1">Uncharacterized protein</fullName>
    </submittedName>
</protein>
<dbReference type="AlphaFoldDB" id="A0A2P2QKU7"/>